<proteinExistence type="predicted"/>
<evidence type="ECO:0000256" key="4">
    <source>
        <dbReference type="ARBA" id="ARBA00023038"/>
    </source>
</evidence>
<evidence type="ECO:0000256" key="5">
    <source>
        <dbReference type="ARBA" id="ARBA00023125"/>
    </source>
</evidence>
<evidence type="ECO:0000256" key="1">
    <source>
        <dbReference type="ARBA" id="ARBA00004123"/>
    </source>
</evidence>
<evidence type="ECO:0000256" key="3">
    <source>
        <dbReference type="ARBA" id="ARBA00022833"/>
    </source>
</evidence>
<dbReference type="Pfam" id="PF00412">
    <property type="entry name" value="LIM"/>
    <property type="match status" value="1"/>
</dbReference>
<feature type="domain" description="LIM zinc-binding" evidence="10">
    <location>
        <begin position="73"/>
        <end position="134"/>
    </location>
</feature>
<feature type="region of interest" description="Disordered" evidence="9">
    <location>
        <begin position="34"/>
        <end position="69"/>
    </location>
</feature>
<protein>
    <submittedName>
        <fullName evidence="11">LIM domain transcription factor LMO4-A</fullName>
    </submittedName>
</protein>
<keyword evidence="6" id="KW-0371">Homeobox</keyword>
<dbReference type="SMART" id="SM00132">
    <property type="entry name" value="LIM"/>
    <property type="match status" value="1"/>
</dbReference>
<dbReference type="PANTHER" id="PTHR24208:SF168">
    <property type="entry name" value="PROTEIN APTEROUS"/>
    <property type="match status" value="1"/>
</dbReference>
<sequence>MRVTESLTNMDDSKESILAFIDCYKNHSFLYNPRERMRSPRPPSTPHGPQDLTSSAPSSSTSTASSSTSVTDVFCAGCSGRINDRFYLLVVERHWHAACLRCTACHRPLDTAGKCFAKDGNIFCKEDYQRILISFQRKFYNFNL</sequence>
<evidence type="ECO:0000313" key="11">
    <source>
        <dbReference type="EMBL" id="KAB7498593.1"/>
    </source>
</evidence>
<dbReference type="InterPro" id="IPR001781">
    <property type="entry name" value="Znf_LIM"/>
</dbReference>
<dbReference type="PROSITE" id="PS00478">
    <property type="entry name" value="LIM_DOMAIN_1"/>
    <property type="match status" value="1"/>
</dbReference>
<evidence type="ECO:0000256" key="7">
    <source>
        <dbReference type="ARBA" id="ARBA00023242"/>
    </source>
</evidence>
<name>A0A5N5SWJ6_9CRUS</name>
<evidence type="ECO:0000256" key="6">
    <source>
        <dbReference type="ARBA" id="ARBA00023155"/>
    </source>
</evidence>
<comment type="caution">
    <text evidence="11">The sequence shown here is derived from an EMBL/GenBank/DDBJ whole genome shotgun (WGS) entry which is preliminary data.</text>
</comment>
<evidence type="ECO:0000259" key="10">
    <source>
        <dbReference type="PROSITE" id="PS50023"/>
    </source>
</evidence>
<keyword evidence="12" id="KW-1185">Reference proteome</keyword>
<feature type="compositionally biased region" description="Low complexity" evidence="9">
    <location>
        <begin position="53"/>
        <end position="69"/>
    </location>
</feature>
<dbReference type="OrthoDB" id="9990008at2759"/>
<dbReference type="PROSITE" id="PS50023">
    <property type="entry name" value="LIM_DOMAIN_2"/>
    <property type="match status" value="1"/>
</dbReference>
<keyword evidence="2 8" id="KW-0479">Metal-binding</keyword>
<dbReference type="GO" id="GO:0030182">
    <property type="term" value="P:neuron differentiation"/>
    <property type="evidence" value="ECO:0007669"/>
    <property type="project" value="TreeGrafter"/>
</dbReference>
<dbReference type="AlphaFoldDB" id="A0A5N5SWJ6"/>
<evidence type="ECO:0000256" key="9">
    <source>
        <dbReference type="SAM" id="MobiDB-lite"/>
    </source>
</evidence>
<reference evidence="11 12" key="1">
    <citation type="journal article" date="2019" name="PLoS Biol.">
        <title>Sex chromosomes control vertical transmission of feminizing Wolbachia symbionts in an isopod.</title>
        <authorList>
            <person name="Becking T."/>
            <person name="Chebbi M.A."/>
            <person name="Giraud I."/>
            <person name="Moumen B."/>
            <person name="Laverre T."/>
            <person name="Caubet Y."/>
            <person name="Peccoud J."/>
            <person name="Gilbert C."/>
            <person name="Cordaux R."/>
        </authorList>
    </citation>
    <scope>NUCLEOTIDE SEQUENCE [LARGE SCALE GENOMIC DNA]</scope>
    <source>
        <strain evidence="11">ANa2</strain>
        <tissue evidence="11">Whole body excluding digestive tract and cuticle</tissue>
    </source>
</reference>
<evidence type="ECO:0000256" key="8">
    <source>
        <dbReference type="PROSITE-ProRule" id="PRU00125"/>
    </source>
</evidence>
<dbReference type="EMBL" id="SEYY01019143">
    <property type="protein sequence ID" value="KAB7498593.1"/>
    <property type="molecule type" value="Genomic_DNA"/>
</dbReference>
<gene>
    <name evidence="11" type="primary">lmo4-a</name>
    <name evidence="11" type="ORF">Anas_01619</name>
</gene>
<keyword evidence="3 8" id="KW-0862">Zinc</keyword>
<keyword evidence="5" id="KW-0238">DNA-binding</keyword>
<dbReference type="GO" id="GO:0005634">
    <property type="term" value="C:nucleus"/>
    <property type="evidence" value="ECO:0007669"/>
    <property type="project" value="UniProtKB-SubCell"/>
</dbReference>
<dbReference type="GO" id="GO:0000977">
    <property type="term" value="F:RNA polymerase II transcription regulatory region sequence-specific DNA binding"/>
    <property type="evidence" value="ECO:0007669"/>
    <property type="project" value="TreeGrafter"/>
</dbReference>
<evidence type="ECO:0000313" key="12">
    <source>
        <dbReference type="Proteomes" id="UP000326759"/>
    </source>
</evidence>
<organism evidence="11 12">
    <name type="scientific">Armadillidium nasatum</name>
    <dbReference type="NCBI Taxonomy" id="96803"/>
    <lineage>
        <taxon>Eukaryota</taxon>
        <taxon>Metazoa</taxon>
        <taxon>Ecdysozoa</taxon>
        <taxon>Arthropoda</taxon>
        <taxon>Crustacea</taxon>
        <taxon>Multicrustacea</taxon>
        <taxon>Malacostraca</taxon>
        <taxon>Eumalacostraca</taxon>
        <taxon>Peracarida</taxon>
        <taxon>Isopoda</taxon>
        <taxon>Oniscidea</taxon>
        <taxon>Crinocheta</taxon>
        <taxon>Armadillidiidae</taxon>
        <taxon>Armadillidium</taxon>
    </lineage>
</organism>
<dbReference type="SUPFAM" id="SSF57716">
    <property type="entry name" value="Glucocorticoid receptor-like (DNA-binding domain)"/>
    <property type="match status" value="2"/>
</dbReference>
<dbReference type="Gene3D" id="2.10.110.10">
    <property type="entry name" value="Cysteine Rich Protein"/>
    <property type="match status" value="1"/>
</dbReference>
<dbReference type="InterPro" id="IPR050453">
    <property type="entry name" value="LIM_Homeobox_TF"/>
</dbReference>
<dbReference type="PANTHER" id="PTHR24208">
    <property type="entry name" value="LIM/HOMEOBOX PROTEIN LHX"/>
    <property type="match status" value="1"/>
</dbReference>
<accession>A0A5N5SWJ6</accession>
<keyword evidence="7" id="KW-0539">Nucleus</keyword>
<evidence type="ECO:0000256" key="2">
    <source>
        <dbReference type="ARBA" id="ARBA00022723"/>
    </source>
</evidence>
<dbReference type="FunFam" id="2.10.110.10:FF:000033">
    <property type="entry name" value="LIM/homeobox protein Lhx9 isoform X2"/>
    <property type="match status" value="1"/>
</dbReference>
<keyword evidence="4 8" id="KW-0440">LIM domain</keyword>
<comment type="subcellular location">
    <subcellularLocation>
        <location evidence="1">Nucleus</location>
    </subcellularLocation>
</comment>
<dbReference type="GO" id="GO:0000981">
    <property type="term" value="F:DNA-binding transcription factor activity, RNA polymerase II-specific"/>
    <property type="evidence" value="ECO:0007669"/>
    <property type="project" value="TreeGrafter"/>
</dbReference>
<dbReference type="GO" id="GO:0046872">
    <property type="term" value="F:metal ion binding"/>
    <property type="evidence" value="ECO:0007669"/>
    <property type="project" value="UniProtKB-KW"/>
</dbReference>
<dbReference type="Proteomes" id="UP000326759">
    <property type="component" value="Unassembled WGS sequence"/>
</dbReference>